<dbReference type="GO" id="GO:0015074">
    <property type="term" value="P:DNA integration"/>
    <property type="evidence" value="ECO:0007669"/>
    <property type="project" value="InterPro"/>
</dbReference>
<dbReference type="InterPro" id="IPR043128">
    <property type="entry name" value="Rev_trsase/Diguanyl_cyclase"/>
</dbReference>
<dbReference type="CDD" id="cd01647">
    <property type="entry name" value="RT_LTR"/>
    <property type="match status" value="1"/>
</dbReference>
<gene>
    <name evidence="4" type="ORF">MEDL_25222</name>
</gene>
<dbReference type="Gene3D" id="2.40.70.10">
    <property type="entry name" value="Acid Proteases"/>
    <property type="match status" value="1"/>
</dbReference>
<dbReference type="InterPro" id="IPR041577">
    <property type="entry name" value="RT_RNaseH_2"/>
</dbReference>
<dbReference type="Gene3D" id="3.30.420.10">
    <property type="entry name" value="Ribonuclease H-like superfamily/Ribonuclease H"/>
    <property type="match status" value="1"/>
</dbReference>
<proteinExistence type="predicted"/>
<feature type="compositionally biased region" description="Basic and acidic residues" evidence="1">
    <location>
        <begin position="1295"/>
        <end position="1317"/>
    </location>
</feature>
<dbReference type="PANTHER" id="PTHR37984">
    <property type="entry name" value="PROTEIN CBG26694"/>
    <property type="match status" value="1"/>
</dbReference>
<dbReference type="EMBL" id="CAJPWZ010001256">
    <property type="protein sequence ID" value="CAG2211162.1"/>
    <property type="molecule type" value="Genomic_DNA"/>
</dbReference>
<dbReference type="Pfam" id="PF00078">
    <property type="entry name" value="RVT_1"/>
    <property type="match status" value="1"/>
</dbReference>
<evidence type="ECO:0000313" key="5">
    <source>
        <dbReference type="Proteomes" id="UP000683360"/>
    </source>
</evidence>
<evidence type="ECO:0008006" key="6">
    <source>
        <dbReference type="Google" id="ProtNLM"/>
    </source>
</evidence>
<dbReference type="PANTHER" id="PTHR37984:SF8">
    <property type="entry name" value="CCHC-TYPE DOMAIN-CONTAINING PROTEIN"/>
    <property type="match status" value="1"/>
</dbReference>
<dbReference type="CDD" id="cd09274">
    <property type="entry name" value="RNase_HI_RT_Ty3"/>
    <property type="match status" value="1"/>
</dbReference>
<evidence type="ECO:0000313" key="4">
    <source>
        <dbReference type="EMBL" id="CAG2211162.1"/>
    </source>
</evidence>
<feature type="region of interest" description="Disordered" evidence="1">
    <location>
        <begin position="1159"/>
        <end position="1178"/>
    </location>
</feature>
<name>A0A8S3RWJ6_MYTED</name>
<feature type="region of interest" description="Disordered" evidence="1">
    <location>
        <begin position="189"/>
        <end position="241"/>
    </location>
</feature>
<dbReference type="FunFam" id="3.30.420.10:FF:000063">
    <property type="entry name" value="Retrovirus-related Pol polyprotein from transposon 297-like Protein"/>
    <property type="match status" value="1"/>
</dbReference>
<dbReference type="InterPro" id="IPR001584">
    <property type="entry name" value="Integrase_cat-core"/>
</dbReference>
<feature type="compositionally biased region" description="Basic residues" evidence="1">
    <location>
        <begin position="196"/>
        <end position="205"/>
    </location>
</feature>
<dbReference type="FunFam" id="3.30.70.270:FF:000026">
    <property type="entry name" value="Transposon Ty3-G Gag-Pol polyprotein"/>
    <property type="match status" value="1"/>
</dbReference>
<dbReference type="Pfam" id="PF17921">
    <property type="entry name" value="Integrase_H2C2"/>
    <property type="match status" value="1"/>
</dbReference>
<dbReference type="InterPro" id="IPR041588">
    <property type="entry name" value="Integrase_H2C2"/>
</dbReference>
<dbReference type="SUPFAM" id="SSF50630">
    <property type="entry name" value="Acid proteases"/>
    <property type="match status" value="1"/>
</dbReference>
<feature type="compositionally biased region" description="Basic and acidic residues" evidence="1">
    <location>
        <begin position="1271"/>
        <end position="1280"/>
    </location>
</feature>
<evidence type="ECO:0000256" key="1">
    <source>
        <dbReference type="SAM" id="MobiDB-lite"/>
    </source>
</evidence>
<feature type="domain" description="Integrase catalytic" evidence="3">
    <location>
        <begin position="1020"/>
        <end position="1179"/>
    </location>
</feature>
<accession>A0A8S3RWJ6</accession>
<dbReference type="Gene3D" id="3.30.70.270">
    <property type="match status" value="2"/>
</dbReference>
<dbReference type="SUPFAM" id="SSF56672">
    <property type="entry name" value="DNA/RNA polymerases"/>
    <property type="match status" value="1"/>
</dbReference>
<dbReference type="Proteomes" id="UP000683360">
    <property type="component" value="Unassembled WGS sequence"/>
</dbReference>
<dbReference type="Gene3D" id="3.10.10.10">
    <property type="entry name" value="HIV Type 1 Reverse Transcriptase, subunit A, domain 1"/>
    <property type="match status" value="1"/>
</dbReference>
<dbReference type="InterPro" id="IPR036397">
    <property type="entry name" value="RNaseH_sf"/>
</dbReference>
<reference evidence="4" key="1">
    <citation type="submission" date="2021-03" db="EMBL/GenBank/DDBJ databases">
        <authorList>
            <person name="Bekaert M."/>
        </authorList>
    </citation>
    <scope>NUCLEOTIDE SEQUENCE</scope>
</reference>
<sequence length="1337" mass="154398">MATGFQFEHPSLNWGAPDVYQEFQRFKQHVEFTFKGPLVKAEPADRAGWLGLWIGQQGREVYKTFVWQENEQDNPDIILGKLETYIRPRTNKRVARFKACQRKQTEGENFDNFVKDLRLLLMDCDYGNTEDILIDLIISGVKHSKVQERMLDKGSDLTIAKAIEIGQQFELSQKQLKMIRGEEILRVSEHSYDKKKDHKGTKQQYRRPPVNTQNNNRQDKRRQDTYHHDHQSKCGNCGTTHGNNRCPAKGTTCKYCKKPDHWLKVCRKRLRKINMIQEVDQNSCDSQDSGDELLYISTVKTETWRNSEDRWIVDVHIGDKALPVRIDTGAKCSIISKKSLNKLELKSKMFEITDSKKILKSYTGHKIQQIGKIRLPVIFKDREIYETFEIVDMEQDNIISGDFAESLNLVKRIDTIDTIEEIAKPNELSHDFPELIKTSGTLPGEYRLTVAENAKGVVHAPRRIPAAIKEKAITELRNMEENGYITKVEEPTEWVSSMVVALRKDKVRICIDPKDLNEVIQRENYPLKTIEDVIPLIPDAKVFSVLDAKSGFLQIKLEEPSSYLTTFNTPIGRYRWLRLPFGIKSAPEIYQRIMDQMLEGIIGATAIIDDILIAGRNMEEHDKILKQVVERATKHNLRLNFDKCFVRKAKVAYMGHVITDKGLLPDPAKIQAVVEMPAPQNKEGVRRFLGLVQYLSKFIPNLSQVDAPLRTLLKSDVLFIWEYEQEKSFHELKRLCSTTPVLAFFDVKKPVEIECDASQEGLGAVLMQEGRVIAYASRSLSESEKRYAQIEKEMLSIVFSTKKFHCYIFGKKTIIHNDHKPLEQIFKKPLLAAPLRIQKMMLKLQWYDIQVCYRKGKDMKISDALSRAFLSVENNTEEGDIVQDMICMISVSKDKYSEIQDATKSELFELNEIILKGWPDLKVETPFEVREYWDSRDQLSVLDGIIYKGLKIVIPPSLRDNMLKLIHKSHLGMTKCKKRAREVMYWPRMNTEVERYIENCALCASYQNQQPAEPLKPTPTPDLPYMLVGCDLFDFQSKAYILTVDYYSKYIDVLPLNSTNTTAIVEALKSIFATHGIPTTLRSDNGPQFSSSEFKKFSKELGIDHQTSSPHFQSANGEAERSIQTVKNLWRKSDDKHLSLLDYRTTPLEGIDLSPSQLLMGRRPRNTLPTSKEVLKPNMNNSMNVKRHFDREKEKQKFYYDKRRGVKELPTINDKCAVRMTPLPGSKEWKPGTIVKHSDKPRSYIVQRSDSENNRLYRRNRKHLRTSTETASKDINRETTSDNFELDNLPNRIETAPKEANDNKLDVSKERDEEVMRSDVTMTKSGRLVKKPEKLDL</sequence>
<dbReference type="Pfam" id="PF17919">
    <property type="entry name" value="RT_RNaseH_2"/>
    <property type="match status" value="1"/>
</dbReference>
<dbReference type="InterPro" id="IPR043502">
    <property type="entry name" value="DNA/RNA_pol_sf"/>
</dbReference>
<dbReference type="FunFam" id="1.10.340.70:FF:000003">
    <property type="entry name" value="Protein CBG25708"/>
    <property type="match status" value="1"/>
</dbReference>
<organism evidence="4 5">
    <name type="scientific">Mytilus edulis</name>
    <name type="common">Blue mussel</name>
    <dbReference type="NCBI Taxonomy" id="6550"/>
    <lineage>
        <taxon>Eukaryota</taxon>
        <taxon>Metazoa</taxon>
        <taxon>Spiralia</taxon>
        <taxon>Lophotrochozoa</taxon>
        <taxon>Mollusca</taxon>
        <taxon>Bivalvia</taxon>
        <taxon>Autobranchia</taxon>
        <taxon>Pteriomorphia</taxon>
        <taxon>Mytilida</taxon>
        <taxon>Mytiloidea</taxon>
        <taxon>Mytilidae</taxon>
        <taxon>Mytilinae</taxon>
        <taxon>Mytilus</taxon>
    </lineage>
</organism>
<dbReference type="InterPro" id="IPR050951">
    <property type="entry name" value="Retrovirus_Pol_polyprotein"/>
</dbReference>
<dbReference type="Pfam" id="PF00665">
    <property type="entry name" value="rve"/>
    <property type="match status" value="1"/>
</dbReference>
<dbReference type="InterPro" id="IPR000477">
    <property type="entry name" value="RT_dom"/>
</dbReference>
<dbReference type="PROSITE" id="PS50994">
    <property type="entry name" value="INTEGRASE"/>
    <property type="match status" value="1"/>
</dbReference>
<comment type="caution">
    <text evidence="4">The sequence shown here is derived from an EMBL/GenBank/DDBJ whole genome shotgun (WGS) entry which is preliminary data.</text>
</comment>
<dbReference type="Gene3D" id="1.10.340.70">
    <property type="match status" value="1"/>
</dbReference>
<feature type="region of interest" description="Disordered" evidence="1">
    <location>
        <begin position="1260"/>
        <end position="1337"/>
    </location>
</feature>
<dbReference type="InterPro" id="IPR021109">
    <property type="entry name" value="Peptidase_aspartic_dom_sf"/>
</dbReference>
<protein>
    <recommendedName>
        <fullName evidence="6">Endonuclease</fullName>
    </recommendedName>
</protein>
<dbReference type="SUPFAM" id="SSF53098">
    <property type="entry name" value="Ribonuclease H-like"/>
    <property type="match status" value="1"/>
</dbReference>
<evidence type="ECO:0000259" key="3">
    <source>
        <dbReference type="PROSITE" id="PS50994"/>
    </source>
</evidence>
<dbReference type="GO" id="GO:0003676">
    <property type="term" value="F:nucleic acid binding"/>
    <property type="evidence" value="ECO:0007669"/>
    <property type="project" value="InterPro"/>
</dbReference>
<dbReference type="OrthoDB" id="10063781at2759"/>
<dbReference type="PROSITE" id="PS50878">
    <property type="entry name" value="RT_POL"/>
    <property type="match status" value="1"/>
</dbReference>
<dbReference type="InterPro" id="IPR012337">
    <property type="entry name" value="RNaseH-like_sf"/>
</dbReference>
<keyword evidence="5" id="KW-1185">Reference proteome</keyword>
<evidence type="ECO:0000259" key="2">
    <source>
        <dbReference type="PROSITE" id="PS50878"/>
    </source>
</evidence>
<feature type="domain" description="Reverse transcriptase" evidence="2">
    <location>
        <begin position="482"/>
        <end position="658"/>
    </location>
</feature>
<feature type="compositionally biased region" description="Basic and acidic residues" evidence="1">
    <location>
        <begin position="217"/>
        <end position="232"/>
    </location>
</feature>